<dbReference type="EMBL" id="PYIX02000002">
    <property type="protein sequence ID" value="RFC85333.1"/>
    <property type="molecule type" value="Genomic_DNA"/>
</dbReference>
<dbReference type="InterPro" id="IPR054402">
    <property type="entry name" value="Tt1218-like_dom"/>
</dbReference>
<dbReference type="RefSeq" id="WP_107006927.1">
    <property type="nucleotide sequence ID" value="NZ_JBHRSF010000005.1"/>
</dbReference>
<dbReference type="Proteomes" id="UP000240957">
    <property type="component" value="Unassembled WGS sequence"/>
</dbReference>
<reference evidence="4 5" key="2">
    <citation type="submission" date="2018-08" db="EMBL/GenBank/DDBJ databases">
        <title>The draft genome of Acinetobacter sichuanensis strain WCHAc060041.</title>
        <authorList>
            <person name="Qin J."/>
            <person name="Feng Y."/>
            <person name="Zong Z."/>
        </authorList>
    </citation>
    <scope>NUCLEOTIDE SEQUENCE [LARGE SCALE GENOMIC DNA]</scope>
    <source>
        <strain evidence="4 5">WCHAc060041</strain>
    </source>
</reference>
<keyword evidence="1" id="KW-0812">Transmembrane</keyword>
<evidence type="ECO:0000313" key="6">
    <source>
        <dbReference type="Proteomes" id="UP001595455"/>
    </source>
</evidence>
<proteinExistence type="predicted"/>
<evidence type="ECO:0000259" key="2">
    <source>
        <dbReference type="Pfam" id="PF22150"/>
    </source>
</evidence>
<gene>
    <name evidence="4" type="primary">pilV</name>
    <name evidence="3" type="ORF">ACFODO_01420</name>
    <name evidence="4" type="ORF">C9E89_002850</name>
</gene>
<protein>
    <submittedName>
        <fullName evidence="4">Type IV pilus modification protein PilV</fullName>
    </submittedName>
</protein>
<dbReference type="Proteomes" id="UP001595455">
    <property type="component" value="Unassembled WGS sequence"/>
</dbReference>
<dbReference type="Pfam" id="PF22150">
    <property type="entry name" value="Tt1218-like"/>
    <property type="match status" value="1"/>
</dbReference>
<dbReference type="EMBL" id="JBHRSF010000005">
    <property type="protein sequence ID" value="MFC2993947.1"/>
    <property type="molecule type" value="Genomic_DNA"/>
</dbReference>
<dbReference type="NCBIfam" id="TIGR02532">
    <property type="entry name" value="IV_pilin_GFxxxE"/>
    <property type="match status" value="1"/>
</dbReference>
<dbReference type="AlphaFoldDB" id="A0A371YV53"/>
<evidence type="ECO:0000256" key="1">
    <source>
        <dbReference type="SAM" id="Phobius"/>
    </source>
</evidence>
<evidence type="ECO:0000313" key="5">
    <source>
        <dbReference type="Proteomes" id="UP000240957"/>
    </source>
</evidence>
<feature type="domain" description="Type IV pilin Tt1218-like" evidence="2">
    <location>
        <begin position="32"/>
        <end position="104"/>
    </location>
</feature>
<feature type="transmembrane region" description="Helical" evidence="1">
    <location>
        <begin position="12"/>
        <end position="33"/>
    </location>
</feature>
<reference evidence="3" key="4">
    <citation type="submission" date="2024-09" db="EMBL/GenBank/DDBJ databases">
        <authorList>
            <person name="Sun Q."/>
            <person name="Mori K."/>
        </authorList>
    </citation>
    <scope>NUCLEOTIDE SEQUENCE</scope>
    <source>
        <strain evidence="3">KCTC 62575</strain>
    </source>
</reference>
<evidence type="ECO:0000313" key="3">
    <source>
        <dbReference type="EMBL" id="MFC2993947.1"/>
    </source>
</evidence>
<reference evidence="6" key="3">
    <citation type="journal article" date="2019" name="Int. J. Syst. Evol. Microbiol.">
        <title>The Global Catalogue of Microorganisms (GCM) 10K type strain sequencing project: providing services to taxonomists for standard genome sequencing and annotation.</title>
        <authorList>
            <consortium name="The Broad Institute Genomics Platform"/>
            <consortium name="The Broad Institute Genome Sequencing Center for Infectious Disease"/>
            <person name="Wu L."/>
            <person name="Ma J."/>
        </authorList>
    </citation>
    <scope>NUCLEOTIDE SEQUENCE [LARGE SCALE GENOMIC DNA]</scope>
    <source>
        <strain evidence="6">KCTC 62575</strain>
    </source>
</reference>
<dbReference type="InterPro" id="IPR013362">
    <property type="entry name" value="Pilus_4_PilV"/>
</dbReference>
<reference evidence="3" key="1">
    <citation type="journal article" date="2014" name="Int. J. Syst. Evol. Microbiol.">
        <title>Complete genome of a new Firmicutes species belonging to the dominant human colonic microbiota ('Ruminococcus bicirculans') reveals two chromosomes and a selective capacity to utilize plant glucans.</title>
        <authorList>
            <consortium name="NISC Comparative Sequencing Program"/>
            <person name="Wegmann U."/>
            <person name="Louis P."/>
            <person name="Goesmann A."/>
            <person name="Henrissat B."/>
            <person name="Duncan S.H."/>
            <person name="Flint H.J."/>
        </authorList>
    </citation>
    <scope>NUCLEOTIDE SEQUENCE</scope>
    <source>
        <strain evidence="3">KCTC 62575</strain>
    </source>
</reference>
<accession>A0A371YV53</accession>
<dbReference type="NCBIfam" id="TIGR02523">
    <property type="entry name" value="type_IV_pilV"/>
    <property type="match status" value="1"/>
</dbReference>
<organism evidence="4 5">
    <name type="scientific">Acinetobacter sichuanensis</name>
    <dbReference type="NCBI Taxonomy" id="2136183"/>
    <lineage>
        <taxon>Bacteria</taxon>
        <taxon>Pseudomonadati</taxon>
        <taxon>Pseudomonadota</taxon>
        <taxon>Gammaproteobacteria</taxon>
        <taxon>Moraxellales</taxon>
        <taxon>Moraxellaceae</taxon>
        <taxon>Acinetobacter</taxon>
    </lineage>
</organism>
<keyword evidence="1" id="KW-0472">Membrane</keyword>
<name>A0A371YV53_9GAMM</name>
<comment type="caution">
    <text evidence="4">The sequence shown here is derived from an EMBL/GenBank/DDBJ whole genome shotgun (WGS) entry which is preliminary data.</text>
</comment>
<keyword evidence="1" id="KW-1133">Transmembrane helix</keyword>
<evidence type="ECO:0000313" key="4">
    <source>
        <dbReference type="EMBL" id="RFC85333.1"/>
    </source>
</evidence>
<dbReference type="OrthoDB" id="6658593at2"/>
<sequence length="168" mass="18331">MLMIDKNQQGVGLVEVLVALLILAIGVMGFIALQYRAIEATAESGARIQAVNLARDLAERMRVNRGAEEVYAFQLNTANTQRVFPINCFNTNCSSTNLADFDVAQIATKARTIGMTANYLPCQGNEDNRRCIYVAWGDTAATDGTDRGNCTTGTSYEPNSTCLIMEVY</sequence>
<keyword evidence="6" id="KW-1185">Reference proteome</keyword>
<dbReference type="InterPro" id="IPR012902">
    <property type="entry name" value="N_methyl_site"/>
</dbReference>
<dbReference type="Pfam" id="PF07963">
    <property type="entry name" value="N_methyl"/>
    <property type="match status" value="1"/>
</dbReference>